<proteinExistence type="predicted"/>
<feature type="non-terminal residue" evidence="1">
    <location>
        <position position="1"/>
    </location>
</feature>
<name>A0ABQ8EAQ5_BRANA</name>
<evidence type="ECO:0000313" key="1">
    <source>
        <dbReference type="EMBL" id="KAH0938743.1"/>
    </source>
</evidence>
<sequence>NALFLFKPTPSNKLYPHRQTNYGFKHANPNDKSFYEKVTAIKDLRSWKNTWFIHVKKVKQNQKQNAVRSVVTIASAHHQRQNVQLVVQNVTSPHQLQRESGTVAWFRNPIAPLLGGQERLTRWRTHGETLDTLKRAIHVRDATAKSQSISITAAGTGITVLFSVICSLASSRVPFCTNKFFNTGLGLSVVMAFKLAMRTIVISVEAKAK</sequence>
<dbReference type="PANTHER" id="PTHR35095:SF1">
    <property type="entry name" value="OS05G0143300 PROTEIN"/>
    <property type="match status" value="1"/>
</dbReference>
<evidence type="ECO:0000313" key="2">
    <source>
        <dbReference type="Proteomes" id="UP000824890"/>
    </source>
</evidence>
<gene>
    <name evidence="1" type="ORF">HID58_006204</name>
</gene>
<dbReference type="PANTHER" id="PTHR35095">
    <property type="entry name" value="OS05G0143300 PROTEIN"/>
    <property type="match status" value="1"/>
</dbReference>
<protein>
    <submittedName>
        <fullName evidence="1">Uncharacterized protein</fullName>
    </submittedName>
</protein>
<feature type="non-terminal residue" evidence="1">
    <location>
        <position position="209"/>
    </location>
</feature>
<organism evidence="1 2">
    <name type="scientific">Brassica napus</name>
    <name type="common">Rape</name>
    <dbReference type="NCBI Taxonomy" id="3708"/>
    <lineage>
        <taxon>Eukaryota</taxon>
        <taxon>Viridiplantae</taxon>
        <taxon>Streptophyta</taxon>
        <taxon>Embryophyta</taxon>
        <taxon>Tracheophyta</taxon>
        <taxon>Spermatophyta</taxon>
        <taxon>Magnoliopsida</taxon>
        <taxon>eudicotyledons</taxon>
        <taxon>Gunneridae</taxon>
        <taxon>Pentapetalae</taxon>
        <taxon>rosids</taxon>
        <taxon>malvids</taxon>
        <taxon>Brassicales</taxon>
        <taxon>Brassicaceae</taxon>
        <taxon>Brassiceae</taxon>
        <taxon>Brassica</taxon>
    </lineage>
</organism>
<dbReference type="Proteomes" id="UP000824890">
    <property type="component" value="Unassembled WGS sequence"/>
</dbReference>
<dbReference type="EMBL" id="JAGKQM010000002">
    <property type="protein sequence ID" value="KAH0938743.1"/>
    <property type="molecule type" value="Genomic_DNA"/>
</dbReference>
<keyword evidence="2" id="KW-1185">Reference proteome</keyword>
<reference evidence="1 2" key="1">
    <citation type="submission" date="2021-05" db="EMBL/GenBank/DDBJ databases">
        <title>Genome Assembly of Synthetic Allotetraploid Brassica napus Reveals Homoeologous Exchanges between Subgenomes.</title>
        <authorList>
            <person name="Davis J.T."/>
        </authorList>
    </citation>
    <scope>NUCLEOTIDE SEQUENCE [LARGE SCALE GENOMIC DNA]</scope>
    <source>
        <strain evidence="2">cv. Da-Ae</strain>
        <tissue evidence="1">Seedling</tissue>
    </source>
</reference>
<comment type="caution">
    <text evidence="1">The sequence shown here is derived from an EMBL/GenBank/DDBJ whole genome shotgun (WGS) entry which is preliminary data.</text>
</comment>
<accession>A0ABQ8EAQ5</accession>